<comment type="caution">
    <text evidence="1">The sequence shown here is derived from an EMBL/GenBank/DDBJ whole genome shotgun (WGS) entry which is preliminary data.</text>
</comment>
<organism evidence="1 2">
    <name type="scientific">Trifolium pratense</name>
    <name type="common">Red clover</name>
    <dbReference type="NCBI Taxonomy" id="57577"/>
    <lineage>
        <taxon>Eukaryota</taxon>
        <taxon>Viridiplantae</taxon>
        <taxon>Streptophyta</taxon>
        <taxon>Embryophyta</taxon>
        <taxon>Tracheophyta</taxon>
        <taxon>Spermatophyta</taxon>
        <taxon>Magnoliopsida</taxon>
        <taxon>eudicotyledons</taxon>
        <taxon>Gunneridae</taxon>
        <taxon>Pentapetalae</taxon>
        <taxon>rosids</taxon>
        <taxon>fabids</taxon>
        <taxon>Fabales</taxon>
        <taxon>Fabaceae</taxon>
        <taxon>Papilionoideae</taxon>
        <taxon>50 kb inversion clade</taxon>
        <taxon>NPAAA clade</taxon>
        <taxon>Hologalegina</taxon>
        <taxon>IRL clade</taxon>
        <taxon>Trifolieae</taxon>
        <taxon>Trifolium</taxon>
    </lineage>
</organism>
<sequence length="281" mass="31539">MVDCKPMSTPLEAKTKIGSNDTPLDDPSYFRGLVGALQYLTLTRPDLSYCVNYVSQFMHSPTIIHLKMVRRILRYVKGTINVGLHFTSNTTLDLFAFSDADWAGCPTTRRSTTGYCTFLGGNIISWCAKKQHTVSRSSTEAEYRAMANTAAELTWLTFLLKDLHVPLASPPILYCDNISSLHMTINPVFHARSKHIELDYHFVRERVALGLLATHYIPTNDQVADLFTKPVSKSALVHFQPKLCLQPRPRLREGISSMQLSLDSSYDTCCTEKEKGKTAAK</sequence>
<name>A0ACB0KP14_TRIPR</name>
<gene>
    <name evidence="1" type="ORF">MILVUS5_LOCUS24509</name>
</gene>
<evidence type="ECO:0000313" key="1">
    <source>
        <dbReference type="EMBL" id="CAJ2658059.1"/>
    </source>
</evidence>
<protein>
    <submittedName>
        <fullName evidence="1">Uncharacterized protein</fullName>
    </submittedName>
</protein>
<evidence type="ECO:0000313" key="2">
    <source>
        <dbReference type="Proteomes" id="UP001177021"/>
    </source>
</evidence>
<dbReference type="Proteomes" id="UP001177021">
    <property type="component" value="Unassembled WGS sequence"/>
</dbReference>
<accession>A0ACB0KP14</accession>
<reference evidence="1" key="1">
    <citation type="submission" date="2023-10" db="EMBL/GenBank/DDBJ databases">
        <authorList>
            <person name="Rodriguez Cubillos JULIANA M."/>
            <person name="De Vega J."/>
        </authorList>
    </citation>
    <scope>NUCLEOTIDE SEQUENCE</scope>
</reference>
<proteinExistence type="predicted"/>
<keyword evidence="2" id="KW-1185">Reference proteome</keyword>
<dbReference type="EMBL" id="CASHSV030000311">
    <property type="protein sequence ID" value="CAJ2658059.1"/>
    <property type="molecule type" value="Genomic_DNA"/>
</dbReference>